<keyword evidence="3" id="KW-1185">Reference proteome</keyword>
<feature type="coiled-coil region" evidence="1">
    <location>
        <begin position="50"/>
        <end position="175"/>
    </location>
</feature>
<name>A0A812RN64_9DINO</name>
<evidence type="ECO:0000256" key="1">
    <source>
        <dbReference type="SAM" id="Coils"/>
    </source>
</evidence>
<gene>
    <name evidence="2" type="ORF">SNAT2548_LOCUS24400</name>
</gene>
<proteinExistence type="predicted"/>
<accession>A0A812RN64</accession>
<dbReference type="EMBL" id="CAJNDS010002357">
    <property type="protein sequence ID" value="CAE7447410.1"/>
    <property type="molecule type" value="Genomic_DNA"/>
</dbReference>
<keyword evidence="1" id="KW-0175">Coiled coil</keyword>
<organism evidence="2 3">
    <name type="scientific">Symbiodinium natans</name>
    <dbReference type="NCBI Taxonomy" id="878477"/>
    <lineage>
        <taxon>Eukaryota</taxon>
        <taxon>Sar</taxon>
        <taxon>Alveolata</taxon>
        <taxon>Dinophyceae</taxon>
        <taxon>Suessiales</taxon>
        <taxon>Symbiodiniaceae</taxon>
        <taxon>Symbiodinium</taxon>
    </lineage>
</organism>
<dbReference type="Proteomes" id="UP000604046">
    <property type="component" value="Unassembled WGS sequence"/>
</dbReference>
<comment type="caution">
    <text evidence="2">The sequence shown here is derived from an EMBL/GenBank/DDBJ whole genome shotgun (WGS) entry which is preliminary data.</text>
</comment>
<sequence>MGIDCVGNVSRRVNFLLVVEAARHFASEMLCIFEPCIEDQLPPEKSVEDVKPLEKKKQGLRKTIRDLERDIAFAEDDQERTEARLAKHKAHRAKILAEIDQVCQQVEEGKQNQAMLESQVQQAKLQLEEVCAARDRLKEKVSSEAQELQIVEVELKRASMELESAKEEKLHLDVKIFHQTEENKSLKGEHQRMSLEAAAVRAQMLAAREETDEATKAGETGPGGYQFTSLLVYLQVPLL</sequence>
<protein>
    <submittedName>
        <fullName evidence="2">Uncharacterized protein</fullName>
    </submittedName>
</protein>
<reference evidence="2" key="1">
    <citation type="submission" date="2021-02" db="EMBL/GenBank/DDBJ databases">
        <authorList>
            <person name="Dougan E. K."/>
            <person name="Rhodes N."/>
            <person name="Thang M."/>
            <person name="Chan C."/>
        </authorList>
    </citation>
    <scope>NUCLEOTIDE SEQUENCE</scope>
</reference>
<evidence type="ECO:0000313" key="3">
    <source>
        <dbReference type="Proteomes" id="UP000604046"/>
    </source>
</evidence>
<dbReference type="OrthoDB" id="10589691at2759"/>
<dbReference type="AlphaFoldDB" id="A0A812RN64"/>
<evidence type="ECO:0000313" key="2">
    <source>
        <dbReference type="EMBL" id="CAE7447410.1"/>
    </source>
</evidence>